<dbReference type="RefSeq" id="WP_230438024.1">
    <property type="nucleotide sequence ID" value="NZ_CP087715.1"/>
</dbReference>
<comment type="caution">
    <text evidence="3">The sequence shown here is derived from an EMBL/GenBank/DDBJ whole genome shotgun (WGS) entry which is preliminary data.</text>
</comment>
<evidence type="ECO:0000256" key="1">
    <source>
        <dbReference type="SAM" id="MobiDB-lite"/>
    </source>
</evidence>
<dbReference type="EMBL" id="JBHTLR010000004">
    <property type="protein sequence ID" value="MFD1215222.1"/>
    <property type="molecule type" value="Genomic_DNA"/>
</dbReference>
<keyword evidence="2" id="KW-0732">Signal</keyword>
<dbReference type="Proteomes" id="UP001597264">
    <property type="component" value="Unassembled WGS sequence"/>
</dbReference>
<gene>
    <name evidence="3" type="ORF">ACFQ2X_01300</name>
</gene>
<name>A0ABW3U469_9GAMM</name>
<evidence type="ECO:0000256" key="2">
    <source>
        <dbReference type="SAM" id="SignalP"/>
    </source>
</evidence>
<protein>
    <submittedName>
        <fullName evidence="3">Uncharacterized protein</fullName>
    </submittedName>
</protein>
<dbReference type="SUPFAM" id="SSF50969">
    <property type="entry name" value="YVTN repeat-like/Quinoprotein amine dehydrogenase"/>
    <property type="match status" value="1"/>
</dbReference>
<feature type="compositionally biased region" description="Acidic residues" evidence="1">
    <location>
        <begin position="58"/>
        <end position="75"/>
    </location>
</feature>
<keyword evidence="4" id="KW-1185">Reference proteome</keyword>
<sequence length="712" mass="76973">MASLNTILKHTAILILVTAISACSGGGSNSTPKTEPPTKEQPDDNPGDDPGENPGENPGDEPDDPPEEEPGEEPGGEPGEKADTTPDAFSFERSGNTGTDVLVYSNIVEISGINQPAEVKIKNGQYSIEGSEFTTDPGTIESGQTIQVRHQSAKTNSATTKTSLTIGGVSSDFISSTSAFTGQLAVASDGLDLILLGFDADGQVYERSRASIPALEDYNKNHQIFSITKHPSKALLFVTSMNECETVPVGFEYNCAGNARIDRFTYDQNAIVYDGLAYLAQPPLRLSKPTVESAETYKSVSFSVTNQSTSAIEISAVVPEYNRTTELSTDCAGNTLEIRQSCNVTLKREGQHNNPSAVIHLNTSQGNFNTFLIDIPYVLAEHRVGYFTPSLMSDHDVGLPLCALTGYYDEYAEWSDNGTLINPPSWNDIGGKNNKAGACMLSGITFNSDGSRAYVTEAMGRSVLTFDVNDSGEMTFITDSGPIEIDPESKIALNAEDTTLYSGANAYTIVNEALQPSANNDRTLRGRVTKLTTGPNYESLLTSIIGSSELEIYQLDTDPLAPTQVTSVQHENRLADYDYSEDLSIFTTIEILGSEENNTPPQITSYSFDGETLSMSTSQEIDLSFDICEACEQPYDYTAHPSTVQMNTSGSRAYSATYINAYDDYTREGAPWLGAILSYEVDTEAGEISELSRMRLDGNSRAMILVDTPETN</sequence>
<proteinExistence type="predicted"/>
<evidence type="ECO:0000313" key="3">
    <source>
        <dbReference type="EMBL" id="MFD1215222.1"/>
    </source>
</evidence>
<feature type="chain" id="PRO_5045732916" evidence="2">
    <location>
        <begin position="25"/>
        <end position="712"/>
    </location>
</feature>
<feature type="signal peptide" evidence="2">
    <location>
        <begin position="1"/>
        <end position="24"/>
    </location>
</feature>
<feature type="region of interest" description="Disordered" evidence="1">
    <location>
        <begin position="24"/>
        <end position="96"/>
    </location>
</feature>
<reference evidence="4" key="1">
    <citation type="journal article" date="2019" name="Int. J. Syst. Evol. Microbiol.">
        <title>The Global Catalogue of Microorganisms (GCM) 10K type strain sequencing project: providing services to taxonomists for standard genome sequencing and annotation.</title>
        <authorList>
            <consortium name="The Broad Institute Genomics Platform"/>
            <consortium name="The Broad Institute Genome Sequencing Center for Infectious Disease"/>
            <person name="Wu L."/>
            <person name="Ma J."/>
        </authorList>
    </citation>
    <scope>NUCLEOTIDE SEQUENCE [LARGE SCALE GENOMIC DNA]</scope>
    <source>
        <strain evidence="4">CCUG 54356</strain>
    </source>
</reference>
<dbReference type="InterPro" id="IPR011044">
    <property type="entry name" value="Quino_amine_DH_bsu"/>
</dbReference>
<evidence type="ECO:0000313" key="4">
    <source>
        <dbReference type="Proteomes" id="UP001597264"/>
    </source>
</evidence>
<accession>A0ABW3U469</accession>
<organism evidence="3 4">
    <name type="scientific">Microbulbifer celer</name>
    <dbReference type="NCBI Taxonomy" id="435905"/>
    <lineage>
        <taxon>Bacteria</taxon>
        <taxon>Pseudomonadati</taxon>
        <taxon>Pseudomonadota</taxon>
        <taxon>Gammaproteobacteria</taxon>
        <taxon>Cellvibrionales</taxon>
        <taxon>Microbulbiferaceae</taxon>
        <taxon>Microbulbifer</taxon>
    </lineage>
</organism>